<proteinExistence type="predicted"/>
<dbReference type="PANTHER" id="PTHR48079:SF6">
    <property type="entry name" value="NAD(P)-BINDING DOMAIN-CONTAINING PROTEIN-RELATED"/>
    <property type="match status" value="1"/>
</dbReference>
<dbReference type="EMBL" id="KZ613946">
    <property type="protein sequence ID" value="PMD39499.1"/>
    <property type="molecule type" value="Genomic_DNA"/>
</dbReference>
<reference evidence="2 3" key="1">
    <citation type="submission" date="2016-04" db="EMBL/GenBank/DDBJ databases">
        <title>A degradative enzymes factory behind the ericoid mycorrhizal symbiosis.</title>
        <authorList>
            <consortium name="DOE Joint Genome Institute"/>
            <person name="Martino E."/>
            <person name="Morin E."/>
            <person name="Grelet G."/>
            <person name="Kuo A."/>
            <person name="Kohler A."/>
            <person name="Daghino S."/>
            <person name="Barry K."/>
            <person name="Choi C."/>
            <person name="Cichocki N."/>
            <person name="Clum A."/>
            <person name="Copeland A."/>
            <person name="Hainaut M."/>
            <person name="Haridas S."/>
            <person name="Labutti K."/>
            <person name="Lindquist E."/>
            <person name="Lipzen A."/>
            <person name="Khouja H.-R."/>
            <person name="Murat C."/>
            <person name="Ohm R."/>
            <person name="Olson A."/>
            <person name="Spatafora J."/>
            <person name="Veneault-Fourrey C."/>
            <person name="Henrissat B."/>
            <person name="Grigoriev I."/>
            <person name="Martin F."/>
            <person name="Perotto S."/>
        </authorList>
    </citation>
    <scope>NUCLEOTIDE SEQUENCE [LARGE SCALE GENOMIC DNA]</scope>
    <source>
        <strain evidence="2 3">F</strain>
    </source>
</reference>
<dbReference type="STRING" id="1149755.A0A2J6RLY2"/>
<dbReference type="Gene3D" id="3.40.50.720">
    <property type="entry name" value="NAD(P)-binding Rossmann-like Domain"/>
    <property type="match status" value="1"/>
</dbReference>
<evidence type="ECO:0000313" key="3">
    <source>
        <dbReference type="Proteomes" id="UP000235786"/>
    </source>
</evidence>
<keyword evidence="3" id="KW-1185">Reference proteome</keyword>
<protein>
    <submittedName>
        <fullName evidence="2">NAD dependent epimerase/dehydratase family protein</fullName>
    </submittedName>
</protein>
<feature type="domain" description="NAD(P)-binding" evidence="1">
    <location>
        <begin position="13"/>
        <end position="96"/>
    </location>
</feature>
<gene>
    <name evidence="2" type="ORF">L207DRAFT_489345</name>
</gene>
<dbReference type="SUPFAM" id="SSF51735">
    <property type="entry name" value="NAD(P)-binding Rossmann-fold domains"/>
    <property type="match status" value="1"/>
</dbReference>
<dbReference type="Proteomes" id="UP000235786">
    <property type="component" value="Unassembled WGS sequence"/>
</dbReference>
<dbReference type="InterPro" id="IPR051783">
    <property type="entry name" value="NAD(P)-dependent_oxidoreduct"/>
</dbReference>
<evidence type="ECO:0000259" key="1">
    <source>
        <dbReference type="Pfam" id="PF13460"/>
    </source>
</evidence>
<dbReference type="AlphaFoldDB" id="A0A2J6RLY2"/>
<dbReference type="GO" id="GO:0005737">
    <property type="term" value="C:cytoplasm"/>
    <property type="evidence" value="ECO:0007669"/>
    <property type="project" value="TreeGrafter"/>
</dbReference>
<organism evidence="2 3">
    <name type="scientific">Hyaloscypha variabilis (strain UAMH 11265 / GT02V1 / F)</name>
    <name type="common">Meliniomyces variabilis</name>
    <dbReference type="NCBI Taxonomy" id="1149755"/>
    <lineage>
        <taxon>Eukaryota</taxon>
        <taxon>Fungi</taxon>
        <taxon>Dikarya</taxon>
        <taxon>Ascomycota</taxon>
        <taxon>Pezizomycotina</taxon>
        <taxon>Leotiomycetes</taxon>
        <taxon>Helotiales</taxon>
        <taxon>Hyaloscyphaceae</taxon>
        <taxon>Hyaloscypha</taxon>
        <taxon>Hyaloscypha variabilis</taxon>
    </lineage>
</organism>
<dbReference type="PANTHER" id="PTHR48079">
    <property type="entry name" value="PROTEIN YEEZ"/>
    <property type="match status" value="1"/>
</dbReference>
<dbReference type="InterPro" id="IPR016040">
    <property type="entry name" value="NAD(P)-bd_dom"/>
</dbReference>
<name>A0A2J6RLY2_HYAVF</name>
<accession>A0A2J6RLY2</accession>
<evidence type="ECO:0000313" key="2">
    <source>
        <dbReference type="EMBL" id="PMD39499.1"/>
    </source>
</evidence>
<sequence length="355" mass="38579">MTSPQSPRILLLGATGYIGGSILTQIINHPIADTVTISALVRKPYQASILKDAGVIPILFKDLDDYETIYEGAKDTDVVIAAASARHERSAKACLEGLSSRSKSTSRPTHYIHTSGASTIGDWPVSDSRVDSRTYSDVKDDVFAIEKEFEKEEPGWSPVRTVNQFVVVTGEKLGVRTYIVVPPLIFGPGTGSFTLGFGQIHMMVQASLKRQQAVMVGKGSGVWSRIHILDLTTLYFNLIQATLSLPNTPLPSGEKGYYFASHGAQSWKTIAEKIGEVGKRIGALESSEIGSMSLSDAKEEFGYGSKRDAEGVVGSSARISADRAREVLGWKPERGESEFLEEIEDVVVSMCKQED</sequence>
<dbReference type="InterPro" id="IPR036291">
    <property type="entry name" value="NAD(P)-bd_dom_sf"/>
</dbReference>
<dbReference type="OrthoDB" id="10262413at2759"/>
<dbReference type="Pfam" id="PF13460">
    <property type="entry name" value="NAD_binding_10"/>
    <property type="match status" value="1"/>
</dbReference>
<dbReference type="GO" id="GO:0004029">
    <property type="term" value="F:aldehyde dehydrogenase (NAD+) activity"/>
    <property type="evidence" value="ECO:0007669"/>
    <property type="project" value="TreeGrafter"/>
</dbReference>